<feature type="domain" description="Amidohydrolase 3" evidence="1">
    <location>
        <begin position="70"/>
        <end position="553"/>
    </location>
</feature>
<evidence type="ECO:0000259" key="1">
    <source>
        <dbReference type="Pfam" id="PF07969"/>
    </source>
</evidence>
<dbReference type="PANTHER" id="PTHR22642">
    <property type="entry name" value="IMIDAZOLONEPROPIONASE"/>
    <property type="match status" value="1"/>
</dbReference>
<dbReference type="CDD" id="cd01300">
    <property type="entry name" value="YtcJ_like"/>
    <property type="match status" value="1"/>
</dbReference>
<dbReference type="Gene3D" id="3.10.310.70">
    <property type="match status" value="1"/>
</dbReference>
<dbReference type="InterPro" id="IPR033932">
    <property type="entry name" value="YtcJ-like"/>
</dbReference>
<dbReference type="EMBL" id="KF540236">
    <property type="protein sequence ID" value="AIF26525.1"/>
    <property type="molecule type" value="Genomic_DNA"/>
</dbReference>
<dbReference type="Pfam" id="PF07969">
    <property type="entry name" value="Amidohydro_3"/>
    <property type="match status" value="1"/>
</dbReference>
<protein>
    <submittedName>
        <fullName evidence="2">Putative exoenzyme regulatory protein</fullName>
    </submittedName>
</protein>
<sequence>MKKSSIFGAMALLAMVSCNNKELYYNANIYTADSDMPEATAMVVEDGKIVFVGNDADAKSAAGMFATKHDMEGRRVLPGIADTHCHYFALCGTKCGKPTLSLDSNDSHEAALEKIKQYADTHSKEEAPEVFGFGWGWDVKPLASELDKLGIDRPIVIFSCDGHTGWVNTLAMQMAGVDANFKDIAPGSSYFERDADGNPTGRIVETAQAYWLTQKLGLRNSDDIYAGMLGVSQMFNAMGITTIYDAGAFTITDETALTAAAARNDNTLRIFASIFYNGTETDEQYIARAKSFREKYTTELCRPNTFKAFKDGTIEVATAYMYEPYKEPLGTGYGNCMLTTEQLLSVTKKAAAEGFNIHIHAIGDRAIGETLDVMSGLGEISGTKTIAHCQILGNGVLDKFLANKDVFYQTTPVWLVEDKNFKAVFGEEFFDKYDMPLKTVHDGGVTLTFGSDAPASIPQGGMEPMKNIWAAVNQGNDPSLHNRPSENLTVAQCVDAYTINAAKQFGAEDEIGSITAGKSADFVVLDKDIFTIDTMEIGDVKVLETYLKGVRVYTKD</sequence>
<accession>A0A0H3U7R0</accession>
<dbReference type="Gene3D" id="2.30.40.10">
    <property type="entry name" value="Urease, subunit C, domain 1"/>
    <property type="match status" value="1"/>
</dbReference>
<name>A0A0H3U7R0_9BACT</name>
<dbReference type="PROSITE" id="PS51257">
    <property type="entry name" value="PROKAR_LIPOPROTEIN"/>
    <property type="match status" value="1"/>
</dbReference>
<dbReference type="Gene3D" id="3.20.20.140">
    <property type="entry name" value="Metal-dependent hydrolases"/>
    <property type="match status" value="1"/>
</dbReference>
<dbReference type="InterPro" id="IPR011059">
    <property type="entry name" value="Metal-dep_hydrolase_composite"/>
</dbReference>
<dbReference type="AlphaFoldDB" id="A0A0H3U7R0"/>
<organism evidence="2">
    <name type="scientific">uncultured bacterium fosmid pJB42G5</name>
    <dbReference type="NCBI Taxonomy" id="1478064"/>
    <lineage>
        <taxon>Bacteria</taxon>
        <taxon>environmental samples</taxon>
    </lineage>
</organism>
<dbReference type="InterPro" id="IPR013108">
    <property type="entry name" value="Amidohydro_3"/>
</dbReference>
<dbReference type="PANTHER" id="PTHR22642:SF2">
    <property type="entry name" value="PROTEIN LONG AFTER FAR-RED 3"/>
    <property type="match status" value="1"/>
</dbReference>
<dbReference type="GO" id="GO:0016810">
    <property type="term" value="F:hydrolase activity, acting on carbon-nitrogen (but not peptide) bonds"/>
    <property type="evidence" value="ECO:0007669"/>
    <property type="project" value="InterPro"/>
</dbReference>
<dbReference type="SUPFAM" id="SSF51338">
    <property type="entry name" value="Composite domain of metallo-dependent hydrolases"/>
    <property type="match status" value="1"/>
</dbReference>
<evidence type="ECO:0000313" key="2">
    <source>
        <dbReference type="EMBL" id="AIF26525.1"/>
    </source>
</evidence>
<dbReference type="SUPFAM" id="SSF51556">
    <property type="entry name" value="Metallo-dependent hydrolases"/>
    <property type="match status" value="1"/>
</dbReference>
<dbReference type="InterPro" id="IPR032466">
    <property type="entry name" value="Metal_Hydrolase"/>
</dbReference>
<proteinExistence type="predicted"/>
<reference evidence="2" key="1">
    <citation type="submission" date="2013-08" db="EMBL/GenBank/DDBJ databases">
        <title>Comparison of modified E. coli strains.</title>
        <authorList>
            <person name="Juergensen J."/>
            <person name="Bonge A."/>
            <person name="Streit W.R."/>
        </authorList>
    </citation>
    <scope>NUCLEOTIDE SEQUENCE</scope>
</reference>